<protein>
    <submittedName>
        <fullName evidence="1">Uncharacterized protein</fullName>
    </submittedName>
</protein>
<dbReference type="EMBL" id="BARU01012453">
    <property type="protein sequence ID" value="GAH41337.1"/>
    <property type="molecule type" value="Genomic_DNA"/>
</dbReference>
<proteinExistence type="predicted"/>
<reference evidence="1" key="1">
    <citation type="journal article" date="2014" name="Front. Microbiol.">
        <title>High frequency of phylogenetically diverse reductive dehalogenase-homologous genes in deep subseafloor sedimentary metagenomes.</title>
        <authorList>
            <person name="Kawai M."/>
            <person name="Futagami T."/>
            <person name="Toyoda A."/>
            <person name="Takaki Y."/>
            <person name="Nishi S."/>
            <person name="Hori S."/>
            <person name="Arai W."/>
            <person name="Tsubouchi T."/>
            <person name="Morono Y."/>
            <person name="Uchiyama I."/>
            <person name="Ito T."/>
            <person name="Fujiyama A."/>
            <person name="Inagaki F."/>
            <person name="Takami H."/>
        </authorList>
    </citation>
    <scope>NUCLEOTIDE SEQUENCE</scope>
    <source>
        <strain evidence="1">Expedition CK06-06</strain>
    </source>
</reference>
<accession>X1F8Q4</accession>
<evidence type="ECO:0000313" key="1">
    <source>
        <dbReference type="EMBL" id="GAH41337.1"/>
    </source>
</evidence>
<name>X1F8Q4_9ZZZZ</name>
<gene>
    <name evidence="1" type="ORF">S03H2_22955</name>
</gene>
<dbReference type="AlphaFoldDB" id="X1F8Q4"/>
<comment type="caution">
    <text evidence="1">The sequence shown here is derived from an EMBL/GenBank/DDBJ whole genome shotgun (WGS) entry which is preliminary data.</text>
</comment>
<feature type="non-terminal residue" evidence="1">
    <location>
        <position position="1"/>
    </location>
</feature>
<organism evidence="1">
    <name type="scientific">marine sediment metagenome</name>
    <dbReference type="NCBI Taxonomy" id="412755"/>
    <lineage>
        <taxon>unclassified sequences</taxon>
        <taxon>metagenomes</taxon>
        <taxon>ecological metagenomes</taxon>
    </lineage>
</organism>
<sequence>VLMQVYSYHYTAKNLKLKAKNHNSKLKTFSLNV</sequence>